<accession>A0A0R3NCQ7</accession>
<dbReference type="EMBL" id="LLYA01000001">
    <property type="protein sequence ID" value="KRR30100.1"/>
    <property type="molecule type" value="Genomic_DNA"/>
</dbReference>
<evidence type="ECO:0000313" key="3">
    <source>
        <dbReference type="Proteomes" id="UP000052023"/>
    </source>
</evidence>
<evidence type="ECO:0000256" key="1">
    <source>
        <dbReference type="SAM" id="MobiDB-lite"/>
    </source>
</evidence>
<evidence type="ECO:0000313" key="2">
    <source>
        <dbReference type="EMBL" id="KRR30100.1"/>
    </source>
</evidence>
<feature type="region of interest" description="Disordered" evidence="1">
    <location>
        <begin position="1"/>
        <end position="28"/>
    </location>
</feature>
<name>A0A0R3NCQ7_9BRAD</name>
<reference evidence="2 3" key="1">
    <citation type="submission" date="2014-03" db="EMBL/GenBank/DDBJ databases">
        <title>Bradyrhizobium valentinum sp. nov., isolated from effective nodules of Lupinus mariae-josephae, a lupine endemic of basic-lime soils in Eastern Spain.</title>
        <authorList>
            <person name="Duran D."/>
            <person name="Rey L."/>
            <person name="Navarro A."/>
            <person name="Busquets A."/>
            <person name="Imperial J."/>
            <person name="Ruiz-Argueso T."/>
        </authorList>
    </citation>
    <scope>NUCLEOTIDE SEQUENCE [LARGE SCALE GENOMIC DNA]</scope>
    <source>
        <strain evidence="2 3">Ro19</strain>
    </source>
</reference>
<gene>
    <name evidence="2" type="ORF">CQ13_00040</name>
</gene>
<dbReference type="AlphaFoldDB" id="A0A0R3NCQ7"/>
<organism evidence="2 3">
    <name type="scientific">Bradyrhizobium retamae</name>
    <dbReference type="NCBI Taxonomy" id="1300035"/>
    <lineage>
        <taxon>Bacteria</taxon>
        <taxon>Pseudomonadati</taxon>
        <taxon>Pseudomonadota</taxon>
        <taxon>Alphaproteobacteria</taxon>
        <taxon>Hyphomicrobiales</taxon>
        <taxon>Nitrobacteraceae</taxon>
        <taxon>Bradyrhizobium</taxon>
    </lineage>
</organism>
<keyword evidence="3" id="KW-1185">Reference proteome</keyword>
<dbReference type="Proteomes" id="UP000052023">
    <property type="component" value="Unassembled WGS sequence"/>
</dbReference>
<sequence>MPPLAATGVTEQACGGEQETAPAPHPQRGLSAINLAKHALEFVGEPASSGSGTRSAVPTIAETKLMTTPSLFGTILFKRPVPAMG</sequence>
<protein>
    <submittedName>
        <fullName evidence="2">Uncharacterized protein</fullName>
    </submittedName>
</protein>
<comment type="caution">
    <text evidence="2">The sequence shown here is derived from an EMBL/GenBank/DDBJ whole genome shotgun (WGS) entry which is preliminary data.</text>
</comment>
<proteinExistence type="predicted"/>